<feature type="domain" description="SpoVT-AbrB" evidence="1">
    <location>
        <begin position="7"/>
        <end position="52"/>
    </location>
</feature>
<organism evidence="2">
    <name type="scientific">Candidatus Iainarchaeum sp</name>
    <dbReference type="NCBI Taxonomy" id="3101447"/>
    <lineage>
        <taxon>Archaea</taxon>
        <taxon>Candidatus Iainarchaeota</taxon>
        <taxon>Candidatus Iainarchaeia</taxon>
        <taxon>Candidatus Iainarchaeales</taxon>
        <taxon>Candidatus Iainarchaeaceae</taxon>
        <taxon>Candidatus Iainarchaeum</taxon>
    </lineage>
</organism>
<reference evidence="2" key="1">
    <citation type="submission" date="2020-11" db="EMBL/GenBank/DDBJ databases">
        <title>Connecting structure to function with the recovery of over 1000 high-quality activated sludge metagenome-assembled genomes encoding full-length rRNA genes using long-read sequencing.</title>
        <authorList>
            <person name="Singleton C.M."/>
            <person name="Petriglieri F."/>
            <person name="Kristensen J.M."/>
            <person name="Kirkegaard R.H."/>
            <person name="Michaelsen T.Y."/>
            <person name="Andersen M.H."/>
            <person name="Karst S.M."/>
            <person name="Dueholm M.S."/>
            <person name="Nielsen P.H."/>
            <person name="Albertsen M."/>
        </authorList>
    </citation>
    <scope>NUCLEOTIDE SEQUENCE</scope>
    <source>
        <strain evidence="2">Fred_18-Q3-R57-64_BAT3C.431</strain>
    </source>
</reference>
<accession>A0A7T9I115</accession>
<name>A0A7T9I115_9ARCH</name>
<dbReference type="Pfam" id="PF04014">
    <property type="entry name" value="MazE_antitoxin"/>
    <property type="match status" value="1"/>
</dbReference>
<dbReference type="InterPro" id="IPR037914">
    <property type="entry name" value="SpoVT-AbrB_sf"/>
</dbReference>
<dbReference type="InterPro" id="IPR007159">
    <property type="entry name" value="SpoVT-AbrB_dom"/>
</dbReference>
<evidence type="ECO:0000259" key="1">
    <source>
        <dbReference type="SMART" id="SM00966"/>
    </source>
</evidence>
<dbReference type="EMBL" id="CP064981">
    <property type="protein sequence ID" value="QQR92524.1"/>
    <property type="molecule type" value="Genomic_DNA"/>
</dbReference>
<proteinExistence type="predicted"/>
<dbReference type="NCBIfam" id="TIGR01439">
    <property type="entry name" value="lp_hng_hel_AbrB"/>
    <property type="match status" value="1"/>
</dbReference>
<dbReference type="SMART" id="SM00966">
    <property type="entry name" value="SpoVT_AbrB"/>
    <property type="match status" value="1"/>
</dbReference>
<dbReference type="Proteomes" id="UP000596004">
    <property type="component" value="Chromosome"/>
</dbReference>
<keyword evidence="2" id="KW-0238">DNA-binding</keyword>
<protein>
    <submittedName>
        <fullName evidence="2">AbrB/MazE/SpoVT family DNA-binding domain-containing protein</fullName>
    </submittedName>
</protein>
<evidence type="ECO:0000313" key="2">
    <source>
        <dbReference type="EMBL" id="QQR92524.1"/>
    </source>
</evidence>
<gene>
    <name evidence="2" type="ORF">IPJ89_05250</name>
</gene>
<dbReference type="SUPFAM" id="SSF89447">
    <property type="entry name" value="AbrB/MazE/MraZ-like"/>
    <property type="match status" value="1"/>
</dbReference>
<sequence>MDEVITATISEKGQFVIPKPIREKMKLKKGDHVLVAYENGKLLIEKSTQTKKRLKDDFSDLLAASSQTLGFWDNEVDEVWNNV</sequence>
<dbReference type="Gene3D" id="2.10.260.10">
    <property type="match status" value="1"/>
</dbReference>
<dbReference type="AlphaFoldDB" id="A0A7T9I115"/>
<dbReference type="GO" id="GO:0003677">
    <property type="term" value="F:DNA binding"/>
    <property type="evidence" value="ECO:0007669"/>
    <property type="project" value="UniProtKB-KW"/>
</dbReference>